<comment type="caution">
    <text evidence="2">The sequence shown here is derived from an EMBL/GenBank/DDBJ whole genome shotgun (WGS) entry which is preliminary data.</text>
</comment>
<protein>
    <submittedName>
        <fullName evidence="2">Uncharacterized protein</fullName>
    </submittedName>
</protein>
<dbReference type="EMBL" id="JABFAI010000284">
    <property type="protein sequence ID" value="KAF4947582.1"/>
    <property type="molecule type" value="Genomic_DNA"/>
</dbReference>
<evidence type="ECO:0000313" key="2">
    <source>
        <dbReference type="EMBL" id="KAF4947582.1"/>
    </source>
</evidence>
<proteinExistence type="predicted"/>
<reference evidence="2" key="2">
    <citation type="submission" date="2020-05" db="EMBL/GenBank/DDBJ databases">
        <authorList>
            <person name="Kim H.-S."/>
            <person name="Proctor R.H."/>
            <person name="Brown D.W."/>
        </authorList>
    </citation>
    <scope>NUCLEOTIDE SEQUENCE</scope>
    <source>
        <strain evidence="2">NRRL 45417</strain>
    </source>
</reference>
<name>A0A8H4WRF8_9HYPO</name>
<dbReference type="OrthoDB" id="5104432at2759"/>
<dbReference type="AlphaFoldDB" id="A0A8H4WRF8"/>
<feature type="region of interest" description="Disordered" evidence="1">
    <location>
        <begin position="1"/>
        <end position="26"/>
    </location>
</feature>
<feature type="region of interest" description="Disordered" evidence="1">
    <location>
        <begin position="47"/>
        <end position="66"/>
    </location>
</feature>
<gene>
    <name evidence="2" type="ORF">FGADI_10313</name>
</gene>
<organism evidence="2 3">
    <name type="scientific">Fusarium gaditjirri</name>
    <dbReference type="NCBI Taxonomy" id="282569"/>
    <lineage>
        <taxon>Eukaryota</taxon>
        <taxon>Fungi</taxon>
        <taxon>Dikarya</taxon>
        <taxon>Ascomycota</taxon>
        <taxon>Pezizomycotina</taxon>
        <taxon>Sordariomycetes</taxon>
        <taxon>Hypocreomycetidae</taxon>
        <taxon>Hypocreales</taxon>
        <taxon>Nectriaceae</taxon>
        <taxon>Fusarium</taxon>
        <taxon>Fusarium nisikadoi species complex</taxon>
    </lineage>
</organism>
<reference evidence="2" key="1">
    <citation type="journal article" date="2020" name="BMC Genomics">
        <title>Correction to: Identification and distribution of gene clusters required for synthesis of sphingolipid metabolism inhibitors in diverse species of the filamentous fungus Fusarium.</title>
        <authorList>
            <person name="Kim H.S."/>
            <person name="Lohmar J.M."/>
            <person name="Busman M."/>
            <person name="Brown D.W."/>
            <person name="Naumann T.A."/>
            <person name="Divon H.H."/>
            <person name="Lysoe E."/>
            <person name="Uhlig S."/>
            <person name="Proctor R.H."/>
        </authorList>
    </citation>
    <scope>NUCLEOTIDE SEQUENCE</scope>
    <source>
        <strain evidence="2">NRRL 45417</strain>
    </source>
</reference>
<sequence>MPHPAPTPKSPSHQSGAVKESNDRIHDWLLDPGLDIQGRLLTGGQLSVQPQLSTDVPTNPPPKAQI</sequence>
<dbReference type="Proteomes" id="UP000604273">
    <property type="component" value="Unassembled WGS sequence"/>
</dbReference>
<keyword evidence="3" id="KW-1185">Reference proteome</keyword>
<feature type="compositionally biased region" description="Polar residues" evidence="1">
    <location>
        <begin position="47"/>
        <end position="57"/>
    </location>
</feature>
<evidence type="ECO:0000256" key="1">
    <source>
        <dbReference type="SAM" id="MobiDB-lite"/>
    </source>
</evidence>
<accession>A0A8H4WRF8</accession>
<evidence type="ECO:0000313" key="3">
    <source>
        <dbReference type="Proteomes" id="UP000604273"/>
    </source>
</evidence>